<dbReference type="Gene3D" id="3.40.630.30">
    <property type="match status" value="1"/>
</dbReference>
<dbReference type="KEGG" id="csol:105359948"/>
<gene>
    <name evidence="3" type="primary">LOC105359948</name>
</gene>
<dbReference type="AlphaFoldDB" id="A0AAJ6VM76"/>
<dbReference type="InterPro" id="IPR000182">
    <property type="entry name" value="GNAT_dom"/>
</dbReference>
<sequence>MLKIQHVHNITNETTRNDNQIIFKVNNYQMDYPFNPSILQKRPSLFRATAQDEINKKLLVENFISANKERMKFESNVPITWERLGSGYRIIDFPIERMEEILEHIKVYYFYSERAPLATSLFINSYTLIKYLQFILKAVTERNSFCAIEEGSGKIVGVAIASINYPFDETMENDDFLAHDNDINLLKYERDLLLEANIFETFNIDKYFCIHLICVHPDYCGNEIGTSLAQTCLIQAQQKQCSLCIGIFPSGSGYTLDYSNSKLAMRIVDILQFLDECHVVGTCTTCRGGMKTPLQHINDFECKKKCQRVPLIDTPLMSSGVKIIIKQLIHATQQGDTSTGSYSRNLLKSSANLTILPIDVCKVSSILKRQNLSATLSTIHDGL</sequence>
<dbReference type="Proteomes" id="UP000695007">
    <property type="component" value="Unplaced"/>
</dbReference>
<keyword evidence="2" id="KW-1185">Reference proteome</keyword>
<dbReference type="InterPro" id="IPR016181">
    <property type="entry name" value="Acyl_CoA_acyltransferase"/>
</dbReference>
<accession>A0AAJ6VM76</accession>
<organism evidence="2 3">
    <name type="scientific">Ceratosolen solmsi marchali</name>
    <dbReference type="NCBI Taxonomy" id="326594"/>
    <lineage>
        <taxon>Eukaryota</taxon>
        <taxon>Metazoa</taxon>
        <taxon>Ecdysozoa</taxon>
        <taxon>Arthropoda</taxon>
        <taxon>Hexapoda</taxon>
        <taxon>Insecta</taxon>
        <taxon>Pterygota</taxon>
        <taxon>Neoptera</taxon>
        <taxon>Endopterygota</taxon>
        <taxon>Hymenoptera</taxon>
        <taxon>Apocrita</taxon>
        <taxon>Proctotrupomorpha</taxon>
        <taxon>Chalcidoidea</taxon>
        <taxon>Agaonidae</taxon>
        <taxon>Agaoninae</taxon>
        <taxon>Ceratosolen</taxon>
    </lineage>
</organism>
<proteinExistence type="predicted"/>
<dbReference type="SUPFAM" id="SSF55729">
    <property type="entry name" value="Acyl-CoA N-acyltransferases (Nat)"/>
    <property type="match status" value="1"/>
</dbReference>
<evidence type="ECO:0000313" key="2">
    <source>
        <dbReference type="Proteomes" id="UP000695007"/>
    </source>
</evidence>
<dbReference type="Pfam" id="PF00583">
    <property type="entry name" value="Acetyltransf_1"/>
    <property type="match status" value="1"/>
</dbReference>
<dbReference type="GO" id="GO:0016747">
    <property type="term" value="F:acyltransferase activity, transferring groups other than amino-acyl groups"/>
    <property type="evidence" value="ECO:0007669"/>
    <property type="project" value="InterPro"/>
</dbReference>
<feature type="domain" description="N-acetyltransferase" evidence="1">
    <location>
        <begin position="138"/>
        <end position="242"/>
    </location>
</feature>
<dbReference type="GeneID" id="105359948"/>
<dbReference type="RefSeq" id="XP_011495021.1">
    <property type="nucleotide sequence ID" value="XM_011496719.1"/>
</dbReference>
<evidence type="ECO:0000259" key="1">
    <source>
        <dbReference type="Pfam" id="PF00583"/>
    </source>
</evidence>
<reference evidence="3" key="1">
    <citation type="submission" date="2025-08" db="UniProtKB">
        <authorList>
            <consortium name="RefSeq"/>
        </authorList>
    </citation>
    <scope>IDENTIFICATION</scope>
</reference>
<name>A0AAJ6VM76_9HYME</name>
<evidence type="ECO:0000313" key="3">
    <source>
        <dbReference type="RefSeq" id="XP_011495021.1"/>
    </source>
</evidence>
<protein>
    <submittedName>
        <fullName evidence="3">Uncharacterized protein LOC105359948</fullName>
    </submittedName>
</protein>